<gene>
    <name evidence="1" type="ORF">EYF80_035487</name>
</gene>
<dbReference type="AlphaFoldDB" id="A0A4Z2GLC8"/>
<dbReference type="Proteomes" id="UP000314294">
    <property type="component" value="Unassembled WGS sequence"/>
</dbReference>
<keyword evidence="2" id="KW-1185">Reference proteome</keyword>
<proteinExistence type="predicted"/>
<evidence type="ECO:0000313" key="1">
    <source>
        <dbReference type="EMBL" id="TNN54337.1"/>
    </source>
</evidence>
<reference evidence="1 2" key="1">
    <citation type="submission" date="2019-03" db="EMBL/GenBank/DDBJ databases">
        <title>First draft genome of Liparis tanakae, snailfish: a comprehensive survey of snailfish specific genes.</title>
        <authorList>
            <person name="Kim W."/>
            <person name="Song I."/>
            <person name="Jeong J.-H."/>
            <person name="Kim D."/>
            <person name="Kim S."/>
            <person name="Ryu S."/>
            <person name="Song J.Y."/>
            <person name="Lee S.K."/>
        </authorList>
    </citation>
    <scope>NUCLEOTIDE SEQUENCE [LARGE SCALE GENOMIC DNA]</scope>
    <source>
        <tissue evidence="1">Muscle</tissue>
    </source>
</reference>
<dbReference type="EMBL" id="SRLO01000488">
    <property type="protein sequence ID" value="TNN54337.1"/>
    <property type="molecule type" value="Genomic_DNA"/>
</dbReference>
<sequence>MERLYPGTAFAPASLCSPIPSVCGRGCLMMEESKYQPDKDRLSGALPACFHQPHLPSMTSSDIIPATPSTALHQLRSPPFLKPNVIPTFSL</sequence>
<name>A0A4Z2GLC8_9TELE</name>
<protein>
    <submittedName>
        <fullName evidence="1">Uncharacterized protein</fullName>
    </submittedName>
</protein>
<organism evidence="1 2">
    <name type="scientific">Liparis tanakae</name>
    <name type="common">Tanaka's snailfish</name>
    <dbReference type="NCBI Taxonomy" id="230148"/>
    <lineage>
        <taxon>Eukaryota</taxon>
        <taxon>Metazoa</taxon>
        <taxon>Chordata</taxon>
        <taxon>Craniata</taxon>
        <taxon>Vertebrata</taxon>
        <taxon>Euteleostomi</taxon>
        <taxon>Actinopterygii</taxon>
        <taxon>Neopterygii</taxon>
        <taxon>Teleostei</taxon>
        <taxon>Neoteleostei</taxon>
        <taxon>Acanthomorphata</taxon>
        <taxon>Eupercaria</taxon>
        <taxon>Perciformes</taxon>
        <taxon>Cottioidei</taxon>
        <taxon>Cottales</taxon>
        <taxon>Liparidae</taxon>
        <taxon>Liparis</taxon>
    </lineage>
</organism>
<accession>A0A4Z2GLC8</accession>
<evidence type="ECO:0000313" key="2">
    <source>
        <dbReference type="Proteomes" id="UP000314294"/>
    </source>
</evidence>
<comment type="caution">
    <text evidence="1">The sequence shown here is derived from an EMBL/GenBank/DDBJ whole genome shotgun (WGS) entry which is preliminary data.</text>
</comment>